<evidence type="ECO:0000313" key="16">
    <source>
        <dbReference type="Proteomes" id="UP000051276"/>
    </source>
</evidence>
<dbReference type="GO" id="GO:0005978">
    <property type="term" value="P:glycogen biosynthetic process"/>
    <property type="evidence" value="ECO:0007669"/>
    <property type="project" value="UniProtKB-UniRule"/>
</dbReference>
<proteinExistence type="inferred from homology"/>
<dbReference type="EMBL" id="LDXT01000078">
    <property type="protein sequence ID" value="KRT55500.1"/>
    <property type="molecule type" value="Genomic_DNA"/>
</dbReference>
<dbReference type="Pfam" id="PF00534">
    <property type="entry name" value="Glycos_transf_1"/>
    <property type="match status" value="1"/>
</dbReference>
<evidence type="ECO:0000256" key="4">
    <source>
        <dbReference type="ARBA" id="ARBA00010281"/>
    </source>
</evidence>
<dbReference type="NCBIfam" id="TIGR02095">
    <property type="entry name" value="glgA"/>
    <property type="match status" value="1"/>
</dbReference>
<dbReference type="OrthoDB" id="9808590at2"/>
<evidence type="ECO:0000256" key="8">
    <source>
        <dbReference type="ARBA" id="ARBA00022679"/>
    </source>
</evidence>
<dbReference type="SUPFAM" id="SSF53756">
    <property type="entry name" value="UDP-Glycosyltransferase/glycogen phosphorylase"/>
    <property type="match status" value="1"/>
</dbReference>
<dbReference type="PATRIC" id="fig|54398.3.peg.2190"/>
<dbReference type="InterPro" id="IPR011835">
    <property type="entry name" value="GS/SS"/>
</dbReference>
<evidence type="ECO:0000256" key="9">
    <source>
        <dbReference type="ARBA" id="ARBA00023056"/>
    </source>
</evidence>
<evidence type="ECO:0000256" key="2">
    <source>
        <dbReference type="ARBA" id="ARBA00002764"/>
    </source>
</evidence>
<gene>
    <name evidence="11" type="primary">glgA</name>
    <name evidence="14" type="ORF">Ga0074115_11937</name>
    <name evidence="15" type="ORF">Ga0076813_13073</name>
</gene>
<evidence type="ECO:0000256" key="6">
    <source>
        <dbReference type="ARBA" id="ARBA00019935"/>
    </source>
</evidence>
<evidence type="ECO:0000256" key="7">
    <source>
        <dbReference type="ARBA" id="ARBA00022676"/>
    </source>
</evidence>
<accession>A0A0T5Z5P8</accession>
<dbReference type="AlphaFoldDB" id="A0A0T5Z5P8"/>
<evidence type="ECO:0000313" key="15">
    <source>
        <dbReference type="EMBL" id="KRT58234.1"/>
    </source>
</evidence>
<keyword evidence="9 11" id="KW-0320">Glycogen biosynthesis</keyword>
<dbReference type="GO" id="GO:0004373">
    <property type="term" value="F:alpha-1,4-glucan glucosyltransferase (UDP-glucose donor) activity"/>
    <property type="evidence" value="ECO:0007669"/>
    <property type="project" value="InterPro"/>
</dbReference>
<comment type="similarity">
    <text evidence="4 11">Belongs to the glycosyltransferase 1 family. Bacterial/plant glycogen synthase subfamily.</text>
</comment>
<dbReference type="CDD" id="cd03791">
    <property type="entry name" value="GT5_Glycogen_synthase_DULL1-like"/>
    <property type="match status" value="1"/>
</dbReference>
<evidence type="ECO:0000259" key="13">
    <source>
        <dbReference type="Pfam" id="PF08323"/>
    </source>
</evidence>
<dbReference type="EC" id="2.4.1.21" evidence="5 11"/>
<comment type="catalytic activity">
    <reaction evidence="1 11">
        <text>[(1-&gt;4)-alpha-D-glucosyl](n) + ADP-alpha-D-glucose = [(1-&gt;4)-alpha-D-glucosyl](n+1) + ADP + H(+)</text>
        <dbReference type="Rhea" id="RHEA:18189"/>
        <dbReference type="Rhea" id="RHEA-COMP:9584"/>
        <dbReference type="Rhea" id="RHEA-COMP:9587"/>
        <dbReference type="ChEBI" id="CHEBI:15378"/>
        <dbReference type="ChEBI" id="CHEBI:15444"/>
        <dbReference type="ChEBI" id="CHEBI:57498"/>
        <dbReference type="ChEBI" id="CHEBI:456216"/>
        <dbReference type="EC" id="2.4.1.21"/>
    </reaction>
</comment>
<feature type="domain" description="Starch synthase catalytic" evidence="13">
    <location>
        <begin position="14"/>
        <end position="251"/>
    </location>
</feature>
<dbReference type="RefSeq" id="WP_057955887.1">
    <property type="nucleotide sequence ID" value="NZ_KQ556897.1"/>
</dbReference>
<dbReference type="Pfam" id="PF08323">
    <property type="entry name" value="Glyco_transf_5"/>
    <property type="match status" value="1"/>
</dbReference>
<comment type="pathway">
    <text evidence="3 11">Glycan biosynthesis; glycogen biosynthesis.</text>
</comment>
<evidence type="ECO:0000256" key="10">
    <source>
        <dbReference type="ARBA" id="ARBA00031722"/>
    </source>
</evidence>
<evidence type="ECO:0000259" key="12">
    <source>
        <dbReference type="Pfam" id="PF00534"/>
    </source>
</evidence>
<evidence type="ECO:0000256" key="11">
    <source>
        <dbReference type="HAMAP-Rule" id="MF_00484"/>
    </source>
</evidence>
<dbReference type="PANTHER" id="PTHR45825">
    <property type="entry name" value="GRANULE-BOUND STARCH SYNTHASE 1, CHLOROPLASTIC/AMYLOPLASTIC"/>
    <property type="match status" value="1"/>
</dbReference>
<evidence type="ECO:0000256" key="5">
    <source>
        <dbReference type="ARBA" id="ARBA00012588"/>
    </source>
</evidence>
<protein>
    <recommendedName>
        <fullName evidence="6 11">Glycogen synthase</fullName>
        <ecNumber evidence="5 11">2.4.1.21</ecNumber>
    </recommendedName>
    <alternativeName>
        <fullName evidence="10 11">Starch [bacterial glycogen] synthase</fullName>
    </alternativeName>
</protein>
<evidence type="ECO:0000313" key="14">
    <source>
        <dbReference type="EMBL" id="KRT55500.1"/>
    </source>
</evidence>
<organism evidence="15 16">
    <name type="scientific">endosymbiont of Ridgeia piscesae</name>
    <dbReference type="NCBI Taxonomy" id="54398"/>
    <lineage>
        <taxon>Bacteria</taxon>
        <taxon>Pseudomonadati</taxon>
        <taxon>Pseudomonadota</taxon>
        <taxon>Gammaproteobacteria</taxon>
        <taxon>sulfur-oxidizing symbionts</taxon>
    </lineage>
</organism>
<dbReference type="HAMAP" id="MF_00484">
    <property type="entry name" value="Glycogen_synth"/>
    <property type="match status" value="1"/>
</dbReference>
<evidence type="ECO:0000256" key="1">
    <source>
        <dbReference type="ARBA" id="ARBA00001478"/>
    </source>
</evidence>
<dbReference type="Gene3D" id="3.40.50.2000">
    <property type="entry name" value="Glycogen Phosphorylase B"/>
    <property type="match status" value="2"/>
</dbReference>
<feature type="binding site" evidence="11">
    <location>
        <position position="27"/>
    </location>
    <ligand>
        <name>ADP-alpha-D-glucose</name>
        <dbReference type="ChEBI" id="CHEBI:57498"/>
    </ligand>
</feature>
<keyword evidence="7 11" id="KW-0328">Glycosyltransferase</keyword>
<evidence type="ECO:0000313" key="17">
    <source>
        <dbReference type="Proteomes" id="UP000051634"/>
    </source>
</evidence>
<dbReference type="NCBIfam" id="NF001899">
    <property type="entry name" value="PRK00654.1-2"/>
    <property type="match status" value="1"/>
</dbReference>
<sequence length="495" mass="55079">MAEVTKQNTAPPLNILFVVSEAVPLIKTGGLADVAGSLPAALRSLGHDCRLVLPAFPEALRHTQQIETISQLRLFGYNEPVNLLYGHCGEHQLPVYLVDAPHFFNREGNPYLSPTGDTWADNADRFALFCRAAVEIAVDRAGGNWRPDLVHAHDWQAGLVPALLSVETNRPASVFTIHNLAYQGLFDQETFQRLGLPKSFWSPEGLEFYWQLSFIKGGIAYADRITTVSPTYSQEIQTPEYGYGLEGLLQHRRHHFSGILNGIDYHAWDPENDPAIAEPFNADHFTHKRLNKLALQRELGLPEDEHIQLFGYIGRLVEQKGVDLILQVLPGIIDSGAQVVFLGSGNPDLEQALKKISNKYHSRVGVRIGYDEGLAHRIEAGCDCFLMPSRFEPCGLNQIYSLRYGTVPIVRRTGGLADTVVDVSPATLANGTANGFVFDQANGSSLWQAVERAIEFYQRGEVEWCILATSGMKQDLSWENSAAHYVDLYRQTLVR</sequence>
<dbReference type="InterPro" id="IPR013534">
    <property type="entry name" value="Starch_synth_cat_dom"/>
</dbReference>
<dbReference type="GO" id="GO:0009011">
    <property type="term" value="F:alpha-1,4-glucan glucosyltransferase (ADP-glucose donor) activity"/>
    <property type="evidence" value="ECO:0007669"/>
    <property type="project" value="UniProtKB-UniRule"/>
</dbReference>
<dbReference type="InterPro" id="IPR001296">
    <property type="entry name" value="Glyco_trans_1"/>
</dbReference>
<dbReference type="Proteomes" id="UP000051634">
    <property type="component" value="Unassembled WGS sequence"/>
</dbReference>
<keyword evidence="17" id="KW-1185">Reference proteome</keyword>
<dbReference type="PANTHER" id="PTHR45825:SF11">
    <property type="entry name" value="ALPHA AMYLASE DOMAIN-CONTAINING PROTEIN"/>
    <property type="match status" value="1"/>
</dbReference>
<feature type="domain" description="Glycosyl transferase family 1" evidence="12">
    <location>
        <begin position="308"/>
        <end position="455"/>
    </location>
</feature>
<dbReference type="EMBL" id="LMXI01000387">
    <property type="protein sequence ID" value="KRT58234.1"/>
    <property type="molecule type" value="Genomic_DNA"/>
</dbReference>
<name>A0A0T5Z5P8_9GAMM</name>
<dbReference type="STRING" id="54398.Ga0074115_11937"/>
<keyword evidence="8 11" id="KW-0808">Transferase</keyword>
<dbReference type="Proteomes" id="UP000051276">
    <property type="component" value="Unassembled WGS sequence"/>
</dbReference>
<evidence type="ECO:0000256" key="3">
    <source>
        <dbReference type="ARBA" id="ARBA00004964"/>
    </source>
</evidence>
<reference evidence="16 17" key="1">
    <citation type="submission" date="2015-11" db="EMBL/GenBank/DDBJ databases">
        <title>The genome of Candidatus Endoriftia persephone in Ridgeia piscesae and population structure of the North Eastern Pacific vestimentiferan symbionts.</title>
        <authorList>
            <person name="Perez M."/>
            <person name="Juniper K.S."/>
        </authorList>
    </citation>
    <scope>NUCLEOTIDE SEQUENCE [LARGE SCALE GENOMIC DNA]</scope>
    <source>
        <strain evidence="15">Ind10</strain>
        <strain evidence="14">Ind11</strain>
    </source>
</reference>
<comment type="function">
    <text evidence="2 11">Synthesizes alpha-1,4-glucan chains using ADP-glucose.</text>
</comment>
<dbReference type="UniPathway" id="UPA00164"/>
<comment type="caution">
    <text evidence="15">The sequence shown here is derived from an EMBL/GenBank/DDBJ whole genome shotgun (WGS) entry which is preliminary data.</text>
</comment>